<evidence type="ECO:0000313" key="3">
    <source>
        <dbReference type="Proteomes" id="UP001150569"/>
    </source>
</evidence>
<comment type="caution">
    <text evidence="2">The sequence shown here is derived from an EMBL/GenBank/DDBJ whole genome shotgun (WGS) entry which is preliminary data.</text>
</comment>
<dbReference type="EMBL" id="JANBPT010000940">
    <property type="protein sequence ID" value="KAJ1911359.1"/>
    <property type="molecule type" value="Genomic_DNA"/>
</dbReference>
<dbReference type="AlphaFoldDB" id="A0A9W7ZLU6"/>
<feature type="region of interest" description="Disordered" evidence="1">
    <location>
        <begin position="53"/>
        <end position="148"/>
    </location>
</feature>
<sequence>MKQQDRDLQSIMDQLGAIETYVKSAGRPSEPEKRVLHRLTSVRGRVASLHRIVTQANDVDQKRTKDPQDIRPNPAATQPTGTTRTNLSDSLSISSEWETVRPPGQAANASANEGVTRPGTQCAVRATDDGGESVSTARGRNAGTPEVDGATVAPLPALALATGESLSTDTQPSTCQAHPKYCPEFPKLESNDGFAVEFWFDRYERVAAHYGWDDCTMCEAAPQYLTPSLATLCQLQDVPVTNWTDFKSALRTVIWGPDIRRTISKRLYYCRGEPTYKCNDDRDNQGEPVLGLYIRLRYCLKNRWITENDAIQFLHQRLTSYDRLVKHTSFATLADYYTGWKAI</sequence>
<reference evidence="2" key="1">
    <citation type="submission" date="2022-07" db="EMBL/GenBank/DDBJ databases">
        <title>Phylogenomic reconstructions and comparative analyses of Kickxellomycotina fungi.</title>
        <authorList>
            <person name="Reynolds N.K."/>
            <person name="Stajich J.E."/>
            <person name="Barry K."/>
            <person name="Grigoriev I.V."/>
            <person name="Crous P."/>
            <person name="Smith M.E."/>
        </authorList>
    </citation>
    <scope>NUCLEOTIDE SEQUENCE</scope>
    <source>
        <strain evidence="2">RSA 861</strain>
    </source>
</reference>
<feature type="compositionally biased region" description="Polar residues" evidence="1">
    <location>
        <begin position="75"/>
        <end position="97"/>
    </location>
</feature>
<feature type="compositionally biased region" description="Basic and acidic residues" evidence="1">
    <location>
        <begin position="59"/>
        <end position="69"/>
    </location>
</feature>
<keyword evidence="3" id="KW-1185">Reference proteome</keyword>
<evidence type="ECO:0000313" key="2">
    <source>
        <dbReference type="EMBL" id="KAJ1911359.1"/>
    </source>
</evidence>
<evidence type="ECO:0000256" key="1">
    <source>
        <dbReference type="SAM" id="MobiDB-lite"/>
    </source>
</evidence>
<dbReference type="Proteomes" id="UP001150569">
    <property type="component" value="Unassembled WGS sequence"/>
</dbReference>
<name>A0A9W7ZLU6_9FUNG</name>
<protein>
    <submittedName>
        <fullName evidence="2">Uncharacterized protein</fullName>
    </submittedName>
</protein>
<organism evidence="2 3">
    <name type="scientific">Tieghemiomyces parasiticus</name>
    <dbReference type="NCBI Taxonomy" id="78921"/>
    <lineage>
        <taxon>Eukaryota</taxon>
        <taxon>Fungi</taxon>
        <taxon>Fungi incertae sedis</taxon>
        <taxon>Zoopagomycota</taxon>
        <taxon>Kickxellomycotina</taxon>
        <taxon>Dimargaritomycetes</taxon>
        <taxon>Dimargaritales</taxon>
        <taxon>Dimargaritaceae</taxon>
        <taxon>Tieghemiomyces</taxon>
    </lineage>
</organism>
<proteinExistence type="predicted"/>
<gene>
    <name evidence="2" type="ORF">IWQ60_010174</name>
</gene>
<accession>A0A9W7ZLU6</accession>